<reference evidence="2" key="2">
    <citation type="submission" date="2020-11" db="EMBL/GenBank/DDBJ databases">
        <authorList>
            <person name="McCartney M.A."/>
            <person name="Auch B."/>
            <person name="Kono T."/>
            <person name="Mallez S."/>
            <person name="Becker A."/>
            <person name="Gohl D.M."/>
            <person name="Silverstein K.A.T."/>
            <person name="Koren S."/>
            <person name="Bechman K.B."/>
            <person name="Herman A."/>
            <person name="Abrahante J.E."/>
            <person name="Garbe J."/>
        </authorList>
    </citation>
    <scope>NUCLEOTIDE SEQUENCE</scope>
    <source>
        <strain evidence="2">Duluth1</strain>
        <tissue evidence="2">Whole animal</tissue>
    </source>
</reference>
<dbReference type="EMBL" id="JAIWYP010000012">
    <property type="protein sequence ID" value="KAH3730194.1"/>
    <property type="molecule type" value="Genomic_DNA"/>
</dbReference>
<proteinExistence type="predicted"/>
<comment type="caution">
    <text evidence="2">The sequence shown here is derived from an EMBL/GenBank/DDBJ whole genome shotgun (WGS) entry which is preliminary data.</text>
</comment>
<dbReference type="Proteomes" id="UP000828390">
    <property type="component" value="Unassembled WGS sequence"/>
</dbReference>
<gene>
    <name evidence="2" type="ORF">DPMN_056175</name>
</gene>
<keyword evidence="1" id="KW-0175">Coiled coil</keyword>
<sequence length="154" mass="18475">MQKMKSRSRELDEIKKGQELELSKMLEQKRQFEIHRHKKLEEKAELQDSIEELELKKKEIELNQLRASKLKMEMEVIRKDDECMKKNLKILRLRRSELIERIQNKKTSLDTETEEKVKKPEPKIKSGISKLDHVFVGKPFVPAFDGKNFEDWKI</sequence>
<evidence type="ECO:0000256" key="1">
    <source>
        <dbReference type="SAM" id="Coils"/>
    </source>
</evidence>
<protein>
    <submittedName>
        <fullName evidence="2">Uncharacterized protein</fullName>
    </submittedName>
</protein>
<evidence type="ECO:0000313" key="3">
    <source>
        <dbReference type="Proteomes" id="UP000828390"/>
    </source>
</evidence>
<name>A0A9D4HSX7_DREPO</name>
<organism evidence="2 3">
    <name type="scientific">Dreissena polymorpha</name>
    <name type="common">Zebra mussel</name>
    <name type="synonym">Mytilus polymorpha</name>
    <dbReference type="NCBI Taxonomy" id="45954"/>
    <lineage>
        <taxon>Eukaryota</taxon>
        <taxon>Metazoa</taxon>
        <taxon>Spiralia</taxon>
        <taxon>Lophotrochozoa</taxon>
        <taxon>Mollusca</taxon>
        <taxon>Bivalvia</taxon>
        <taxon>Autobranchia</taxon>
        <taxon>Heteroconchia</taxon>
        <taxon>Euheterodonta</taxon>
        <taxon>Imparidentia</taxon>
        <taxon>Neoheterodontei</taxon>
        <taxon>Myida</taxon>
        <taxon>Dreissenoidea</taxon>
        <taxon>Dreissenidae</taxon>
        <taxon>Dreissena</taxon>
    </lineage>
</organism>
<accession>A0A9D4HSX7</accession>
<dbReference type="AlphaFoldDB" id="A0A9D4HSX7"/>
<keyword evidence="3" id="KW-1185">Reference proteome</keyword>
<evidence type="ECO:0000313" key="2">
    <source>
        <dbReference type="EMBL" id="KAH3730194.1"/>
    </source>
</evidence>
<reference evidence="2" key="1">
    <citation type="journal article" date="2019" name="bioRxiv">
        <title>The Genome of the Zebra Mussel, Dreissena polymorpha: A Resource for Invasive Species Research.</title>
        <authorList>
            <person name="McCartney M.A."/>
            <person name="Auch B."/>
            <person name="Kono T."/>
            <person name="Mallez S."/>
            <person name="Zhang Y."/>
            <person name="Obille A."/>
            <person name="Becker A."/>
            <person name="Abrahante J.E."/>
            <person name="Garbe J."/>
            <person name="Badalamenti J.P."/>
            <person name="Herman A."/>
            <person name="Mangelson H."/>
            <person name="Liachko I."/>
            <person name="Sullivan S."/>
            <person name="Sone E.D."/>
            <person name="Koren S."/>
            <person name="Silverstein K.A.T."/>
            <person name="Beckman K.B."/>
            <person name="Gohl D.M."/>
        </authorList>
    </citation>
    <scope>NUCLEOTIDE SEQUENCE</scope>
    <source>
        <strain evidence="2">Duluth1</strain>
        <tissue evidence="2">Whole animal</tissue>
    </source>
</reference>
<feature type="coiled-coil region" evidence="1">
    <location>
        <begin position="36"/>
        <end position="75"/>
    </location>
</feature>